<keyword evidence="14 21" id="KW-0472">Membrane</keyword>
<dbReference type="InterPro" id="IPR026050">
    <property type="entry name" value="C1GALT1/C1GALT1_chp1"/>
</dbReference>
<dbReference type="Pfam" id="PF02434">
    <property type="entry name" value="Fringe"/>
    <property type="match status" value="1"/>
</dbReference>
<dbReference type="AlphaFoldDB" id="A0A9D4CAG2"/>
<evidence type="ECO:0000256" key="4">
    <source>
        <dbReference type="ARBA" id="ARBA00006462"/>
    </source>
</evidence>
<dbReference type="EMBL" id="JAIWYP010000013">
    <property type="protein sequence ID" value="KAH3720506.1"/>
    <property type="molecule type" value="Genomic_DNA"/>
</dbReference>
<feature type="region of interest" description="Disordered" evidence="20">
    <location>
        <begin position="391"/>
        <end position="465"/>
    </location>
</feature>
<evidence type="ECO:0000256" key="14">
    <source>
        <dbReference type="ARBA" id="ARBA00023136"/>
    </source>
</evidence>
<evidence type="ECO:0000256" key="2">
    <source>
        <dbReference type="ARBA" id="ARBA00004606"/>
    </source>
</evidence>
<feature type="compositionally biased region" description="Basic and acidic residues" evidence="20">
    <location>
        <begin position="411"/>
        <end position="433"/>
    </location>
</feature>
<keyword evidence="16" id="KW-0325">Glycoprotein</keyword>
<comment type="caution">
    <text evidence="23">The sequence shown here is derived from an EMBL/GenBank/DDBJ whole genome shotgun (WGS) entry which is preliminary data.</text>
</comment>
<comment type="pathway">
    <text evidence="3">Protein modification; protein glycosylation.</text>
</comment>
<evidence type="ECO:0000256" key="11">
    <source>
        <dbReference type="ARBA" id="ARBA00022741"/>
    </source>
</evidence>
<evidence type="ECO:0000256" key="12">
    <source>
        <dbReference type="ARBA" id="ARBA00022968"/>
    </source>
</evidence>
<feature type="compositionally biased region" description="Polar residues" evidence="20">
    <location>
        <begin position="391"/>
        <end position="410"/>
    </location>
</feature>
<evidence type="ECO:0000256" key="3">
    <source>
        <dbReference type="ARBA" id="ARBA00004922"/>
    </source>
</evidence>
<evidence type="ECO:0000256" key="8">
    <source>
        <dbReference type="ARBA" id="ARBA00022679"/>
    </source>
</evidence>
<keyword evidence="10" id="KW-0479">Metal-binding</keyword>
<sequence length="465" mass="52238">MMAANGHIGITKSVAATFVIGVCFGSVLAYYYLTVSTSASYPVPVLRQTSSYVPNSAFDHDHLYSEASPTKGLSWKDEMAHSHKVESNEVARILHDKVRVLCWVMTNPSNHALKAQHVKATWGKRCNILLFMSSAADSSLPTVVLSVTESRDSLWAKTKLAFKHVYENYLDKADWFLKSDDDTYVIVENLRYLLEDKNATKPIFFGREFKPYVKNGYMSGGAGYVLSKESLKRFYNGLGDSSKCRQDAGGAEDLEMGKCLQEVGVVPMDSRDELQRERFHPFVPEHHLIPDILPKDMWYWSYNKYPAKQGPDCCSDYAISFHYVNPNMMYVLEYMVYHLKAYGHDTILKLDCETTHPTSTVPKSRKSLEMEDPAKQKIISPSLLSSEGLITESSKGLNQEESGKGSNSEDSVPKKQSRPDPGNERNDVDKDVNAEIMDENLVIDKIDKVTGDDTGSGLNHYLTNS</sequence>
<feature type="transmembrane region" description="Helical" evidence="21">
    <location>
        <begin position="12"/>
        <end position="33"/>
    </location>
</feature>
<comment type="subcellular location">
    <subcellularLocation>
        <location evidence="2">Membrane</location>
        <topology evidence="2">Single-pass type II membrane protein</topology>
    </subcellularLocation>
</comment>
<evidence type="ECO:0000256" key="15">
    <source>
        <dbReference type="ARBA" id="ARBA00023157"/>
    </source>
</evidence>
<comment type="function">
    <text evidence="19">Glycosyltransferase that generates the core 1 O-glycan Gal-beta1-3GalNAc-alpha1-Ser/Thr (T antigen), which is a precursor for many extended O-glycans in glycoproteins.</text>
</comment>
<keyword evidence="24" id="KW-1185">Reference proteome</keyword>
<comment type="subunit">
    <text evidence="5">Homodimer; disulfide-linked.</text>
</comment>
<evidence type="ECO:0000313" key="24">
    <source>
        <dbReference type="Proteomes" id="UP000828390"/>
    </source>
</evidence>
<evidence type="ECO:0000256" key="17">
    <source>
        <dbReference type="ARBA" id="ARBA00023211"/>
    </source>
</evidence>
<feature type="region of interest" description="Disordered" evidence="20">
    <location>
        <begin position="356"/>
        <end position="377"/>
    </location>
</feature>
<dbReference type="GO" id="GO:0000166">
    <property type="term" value="F:nucleotide binding"/>
    <property type="evidence" value="ECO:0007669"/>
    <property type="project" value="UniProtKB-KW"/>
</dbReference>
<evidence type="ECO:0000256" key="13">
    <source>
        <dbReference type="ARBA" id="ARBA00022989"/>
    </source>
</evidence>
<keyword evidence="12" id="KW-0735">Signal-anchor</keyword>
<feature type="domain" description="Fringe-like glycosyltransferase" evidence="22">
    <location>
        <begin position="103"/>
        <end position="270"/>
    </location>
</feature>
<feature type="compositionally biased region" description="Basic and acidic residues" evidence="20">
    <location>
        <begin position="442"/>
        <end position="451"/>
    </location>
</feature>
<evidence type="ECO:0000256" key="5">
    <source>
        <dbReference type="ARBA" id="ARBA00011748"/>
    </source>
</evidence>
<gene>
    <name evidence="23" type="ORF">DPMN_063405</name>
</gene>
<dbReference type="GO" id="GO:0016020">
    <property type="term" value="C:membrane"/>
    <property type="evidence" value="ECO:0007669"/>
    <property type="project" value="UniProtKB-SubCell"/>
</dbReference>
<evidence type="ECO:0000256" key="10">
    <source>
        <dbReference type="ARBA" id="ARBA00022723"/>
    </source>
</evidence>
<dbReference type="OrthoDB" id="414175at2759"/>
<dbReference type="Gene3D" id="3.90.550.50">
    <property type="match status" value="1"/>
</dbReference>
<keyword evidence="11" id="KW-0547">Nucleotide-binding</keyword>
<dbReference type="PANTHER" id="PTHR23033">
    <property type="entry name" value="BETA1,3-GALACTOSYLTRANSFERASE"/>
    <property type="match status" value="1"/>
</dbReference>
<dbReference type="FunFam" id="3.90.550.50:FF:000017">
    <property type="entry name" value="Glycoprotein-N-acetylgalactosamine 3-beta-galactosyltransferase 1"/>
    <property type="match status" value="1"/>
</dbReference>
<evidence type="ECO:0000256" key="20">
    <source>
        <dbReference type="SAM" id="MobiDB-lite"/>
    </source>
</evidence>
<keyword evidence="13 21" id="KW-1133">Transmembrane helix</keyword>
<protein>
    <recommendedName>
        <fullName evidence="18">Glycoprotein-N-acetylgalactosamine 3-beta-galactosyltransferase 1</fullName>
        <ecNumber evidence="6">2.4.1.122</ecNumber>
    </recommendedName>
</protein>
<evidence type="ECO:0000256" key="1">
    <source>
        <dbReference type="ARBA" id="ARBA00001936"/>
    </source>
</evidence>
<dbReference type="GO" id="GO:0030145">
    <property type="term" value="F:manganese ion binding"/>
    <property type="evidence" value="ECO:0007669"/>
    <property type="project" value="UniProtKB-ARBA"/>
</dbReference>
<dbReference type="InterPro" id="IPR003378">
    <property type="entry name" value="Fringe-like_glycosylTrfase"/>
</dbReference>
<feature type="compositionally biased region" description="Basic and acidic residues" evidence="20">
    <location>
        <begin position="366"/>
        <end position="375"/>
    </location>
</feature>
<evidence type="ECO:0000256" key="9">
    <source>
        <dbReference type="ARBA" id="ARBA00022692"/>
    </source>
</evidence>
<keyword evidence="15" id="KW-1015">Disulfide bond</keyword>
<accession>A0A9D4CAG2</accession>
<organism evidence="23 24">
    <name type="scientific">Dreissena polymorpha</name>
    <name type="common">Zebra mussel</name>
    <name type="synonym">Mytilus polymorpha</name>
    <dbReference type="NCBI Taxonomy" id="45954"/>
    <lineage>
        <taxon>Eukaryota</taxon>
        <taxon>Metazoa</taxon>
        <taxon>Spiralia</taxon>
        <taxon>Lophotrochozoa</taxon>
        <taxon>Mollusca</taxon>
        <taxon>Bivalvia</taxon>
        <taxon>Autobranchia</taxon>
        <taxon>Heteroconchia</taxon>
        <taxon>Euheterodonta</taxon>
        <taxon>Imparidentia</taxon>
        <taxon>Neoheterodontei</taxon>
        <taxon>Myida</taxon>
        <taxon>Dreissenoidea</taxon>
        <taxon>Dreissenidae</taxon>
        <taxon>Dreissena</taxon>
    </lineage>
</organism>
<reference evidence="23" key="1">
    <citation type="journal article" date="2019" name="bioRxiv">
        <title>The Genome of the Zebra Mussel, Dreissena polymorpha: A Resource for Invasive Species Research.</title>
        <authorList>
            <person name="McCartney M.A."/>
            <person name="Auch B."/>
            <person name="Kono T."/>
            <person name="Mallez S."/>
            <person name="Zhang Y."/>
            <person name="Obille A."/>
            <person name="Becker A."/>
            <person name="Abrahante J.E."/>
            <person name="Garbe J."/>
            <person name="Badalamenti J.P."/>
            <person name="Herman A."/>
            <person name="Mangelson H."/>
            <person name="Liachko I."/>
            <person name="Sullivan S."/>
            <person name="Sone E.D."/>
            <person name="Koren S."/>
            <person name="Silverstein K.A.T."/>
            <person name="Beckman K.B."/>
            <person name="Gohl D.M."/>
        </authorList>
    </citation>
    <scope>NUCLEOTIDE SEQUENCE</scope>
    <source>
        <strain evidence="23">Duluth1</strain>
        <tissue evidence="23">Whole animal</tissue>
    </source>
</reference>
<dbReference type="EC" id="2.4.1.122" evidence="6"/>
<evidence type="ECO:0000256" key="7">
    <source>
        <dbReference type="ARBA" id="ARBA00022676"/>
    </source>
</evidence>
<dbReference type="Proteomes" id="UP000828390">
    <property type="component" value="Unassembled WGS sequence"/>
</dbReference>
<evidence type="ECO:0000256" key="18">
    <source>
        <dbReference type="ARBA" id="ARBA00040898"/>
    </source>
</evidence>
<keyword evidence="9 21" id="KW-0812">Transmembrane</keyword>
<evidence type="ECO:0000256" key="6">
    <source>
        <dbReference type="ARBA" id="ARBA00012557"/>
    </source>
</evidence>
<proteinExistence type="inferred from homology"/>
<keyword evidence="17" id="KW-0464">Manganese</keyword>
<reference evidence="23" key="2">
    <citation type="submission" date="2020-11" db="EMBL/GenBank/DDBJ databases">
        <authorList>
            <person name="McCartney M.A."/>
            <person name="Auch B."/>
            <person name="Kono T."/>
            <person name="Mallez S."/>
            <person name="Becker A."/>
            <person name="Gohl D.M."/>
            <person name="Silverstein K.A.T."/>
            <person name="Koren S."/>
            <person name="Bechman K.B."/>
            <person name="Herman A."/>
            <person name="Abrahante J.E."/>
            <person name="Garbe J."/>
        </authorList>
    </citation>
    <scope>NUCLEOTIDE SEQUENCE</scope>
    <source>
        <strain evidence="23">Duluth1</strain>
        <tissue evidence="23">Whole animal</tissue>
    </source>
</reference>
<evidence type="ECO:0000259" key="22">
    <source>
        <dbReference type="Pfam" id="PF02434"/>
    </source>
</evidence>
<evidence type="ECO:0000313" key="23">
    <source>
        <dbReference type="EMBL" id="KAH3720506.1"/>
    </source>
</evidence>
<evidence type="ECO:0000256" key="16">
    <source>
        <dbReference type="ARBA" id="ARBA00023180"/>
    </source>
</evidence>
<name>A0A9D4CAG2_DREPO</name>
<dbReference type="GO" id="GO:0016263">
    <property type="term" value="F:glycoprotein-N-acetylgalactosamine 3-beta-galactosyltransferase activity"/>
    <property type="evidence" value="ECO:0007669"/>
    <property type="project" value="UniProtKB-EC"/>
</dbReference>
<keyword evidence="8" id="KW-0808">Transferase</keyword>
<comment type="cofactor">
    <cofactor evidence="1">
        <name>Mn(2+)</name>
        <dbReference type="ChEBI" id="CHEBI:29035"/>
    </cofactor>
</comment>
<evidence type="ECO:0000256" key="21">
    <source>
        <dbReference type="SAM" id="Phobius"/>
    </source>
</evidence>
<comment type="similarity">
    <text evidence="4">Belongs to the glycosyltransferase 31 family. Beta3-Gal-T subfamily.</text>
</comment>
<evidence type="ECO:0000256" key="19">
    <source>
        <dbReference type="ARBA" id="ARBA00059245"/>
    </source>
</evidence>
<dbReference type="PANTHER" id="PTHR23033:SF14">
    <property type="entry name" value="GLYCOPROTEIN-N-ACETYLGALACTOSAMINE 3-BETA-GALACTOSYLTRANSFERASE 1-RELATED"/>
    <property type="match status" value="1"/>
</dbReference>
<keyword evidence="7" id="KW-0328">Glycosyltransferase</keyword>